<feature type="compositionally biased region" description="Basic and acidic residues" evidence="5">
    <location>
        <begin position="1"/>
        <end position="17"/>
    </location>
</feature>
<gene>
    <name evidence="8" type="ORF">FGIG_03025</name>
</gene>
<dbReference type="EMBL" id="SUNJ01014462">
    <property type="protein sequence ID" value="TPP56459.1"/>
    <property type="molecule type" value="Genomic_DNA"/>
</dbReference>
<keyword evidence="4 6" id="KW-0472">Membrane</keyword>
<feature type="transmembrane region" description="Helical" evidence="6">
    <location>
        <begin position="347"/>
        <end position="370"/>
    </location>
</feature>
<proteinExistence type="predicted"/>
<feature type="transmembrane region" description="Helical" evidence="6">
    <location>
        <begin position="97"/>
        <end position="115"/>
    </location>
</feature>
<reference evidence="8 9" key="1">
    <citation type="submission" date="2019-04" db="EMBL/GenBank/DDBJ databases">
        <title>Annotation for the trematode Fasciola gigantica.</title>
        <authorList>
            <person name="Choi Y.-J."/>
        </authorList>
    </citation>
    <scope>NUCLEOTIDE SEQUENCE [LARGE SCALE GENOMIC DNA]</scope>
    <source>
        <strain evidence="8">Uganda_cow_1</strain>
    </source>
</reference>
<evidence type="ECO:0000256" key="3">
    <source>
        <dbReference type="ARBA" id="ARBA00022989"/>
    </source>
</evidence>
<evidence type="ECO:0000259" key="7">
    <source>
        <dbReference type="Pfam" id="PF01490"/>
    </source>
</evidence>
<feature type="transmembrane region" description="Helical" evidence="6">
    <location>
        <begin position="265"/>
        <end position="283"/>
    </location>
</feature>
<feature type="transmembrane region" description="Helical" evidence="6">
    <location>
        <begin position="198"/>
        <end position="214"/>
    </location>
</feature>
<feature type="transmembrane region" description="Helical" evidence="6">
    <location>
        <begin position="391"/>
        <end position="407"/>
    </location>
</feature>
<feature type="region of interest" description="Disordered" evidence="5">
    <location>
        <begin position="1"/>
        <end position="26"/>
    </location>
</feature>
<keyword evidence="9" id="KW-1185">Reference proteome</keyword>
<dbReference type="PANTHER" id="PTHR22950">
    <property type="entry name" value="AMINO ACID TRANSPORTER"/>
    <property type="match status" value="1"/>
</dbReference>
<dbReference type="InterPro" id="IPR013057">
    <property type="entry name" value="AA_transpt_TM"/>
</dbReference>
<name>A0A504Y8I8_FASGI</name>
<sequence>MRDSDRDVITKAEETHSSDNMSMESEDDGENIMIQTQDPHSLGENLTEAPALMNFIKGNIGSGILSMPVVLRYAGLWVSCVLLTQFCYSFIRNQTGFFMIIFAGMLATYLMHVLVRVANSVRLRHALELSKMDYTETVFNVFKYGPYKLRKPKGKIKHTVNLFLIITQIGFSCVYTLFITENTRFFLRSFLKDTPLNFYVVALIVCLLLVPMCLTSNLRILAHVSAAANVATLIGTVLIFAYLFWSGLTPVSELPAFTNIKGGLIAFGIVMYSFEGISLVLPIQSKLAHPEVYSHPCGVLNSGMIIIVCMNALFAFFGYLRFGDKAEGSITLNIPEYPYWFAPIKPLFVLAIIVTYLLQFYIPASIFARLMEKLRFHREASDLRRYIHIKIMRVILVLFAYLMVITIPKLELMISLIGSLASSMLAFILPSVLEVVHLWPERDTIRWFWFGVFTKHMVIMVIGLISFLGGSVATLIQLIEAFGEPDNPPSV</sequence>
<organism evidence="8 9">
    <name type="scientific">Fasciola gigantica</name>
    <name type="common">Giant liver fluke</name>
    <dbReference type="NCBI Taxonomy" id="46835"/>
    <lineage>
        <taxon>Eukaryota</taxon>
        <taxon>Metazoa</taxon>
        <taxon>Spiralia</taxon>
        <taxon>Lophotrochozoa</taxon>
        <taxon>Platyhelminthes</taxon>
        <taxon>Trematoda</taxon>
        <taxon>Digenea</taxon>
        <taxon>Plagiorchiida</taxon>
        <taxon>Echinostomata</taxon>
        <taxon>Echinostomatoidea</taxon>
        <taxon>Fasciolidae</taxon>
        <taxon>Fasciola</taxon>
    </lineage>
</organism>
<evidence type="ECO:0000313" key="8">
    <source>
        <dbReference type="EMBL" id="TPP56459.1"/>
    </source>
</evidence>
<feature type="transmembrane region" description="Helical" evidence="6">
    <location>
        <begin position="226"/>
        <end position="245"/>
    </location>
</feature>
<evidence type="ECO:0000256" key="2">
    <source>
        <dbReference type="ARBA" id="ARBA00022692"/>
    </source>
</evidence>
<dbReference type="GO" id="GO:0015179">
    <property type="term" value="F:L-amino acid transmembrane transporter activity"/>
    <property type="evidence" value="ECO:0007669"/>
    <property type="project" value="TreeGrafter"/>
</dbReference>
<evidence type="ECO:0000256" key="5">
    <source>
        <dbReference type="SAM" id="MobiDB-lite"/>
    </source>
</evidence>
<keyword evidence="2 6" id="KW-0812">Transmembrane</keyword>
<accession>A0A504Y8I8</accession>
<feature type="transmembrane region" description="Helical" evidence="6">
    <location>
        <begin position="413"/>
        <end position="436"/>
    </location>
</feature>
<dbReference type="AlphaFoldDB" id="A0A504Y8I8"/>
<comment type="subcellular location">
    <subcellularLocation>
        <location evidence="1">Membrane</location>
        <topology evidence="1">Multi-pass membrane protein</topology>
    </subcellularLocation>
</comment>
<feature type="domain" description="Amino acid transporter transmembrane" evidence="7">
    <location>
        <begin position="96"/>
        <end position="474"/>
    </location>
</feature>
<feature type="transmembrane region" description="Helical" evidence="6">
    <location>
        <begin position="304"/>
        <end position="322"/>
    </location>
</feature>
<dbReference type="GO" id="GO:0005774">
    <property type="term" value="C:vacuolar membrane"/>
    <property type="evidence" value="ECO:0007669"/>
    <property type="project" value="TreeGrafter"/>
</dbReference>
<dbReference type="OrthoDB" id="1684102at2759"/>
<keyword evidence="3 6" id="KW-1133">Transmembrane helix</keyword>
<feature type="transmembrane region" description="Helical" evidence="6">
    <location>
        <begin position="160"/>
        <end position="178"/>
    </location>
</feature>
<dbReference type="Pfam" id="PF01490">
    <property type="entry name" value="Aa_trans"/>
    <property type="match status" value="1"/>
</dbReference>
<evidence type="ECO:0000256" key="1">
    <source>
        <dbReference type="ARBA" id="ARBA00004141"/>
    </source>
</evidence>
<comment type="caution">
    <text evidence="8">The sequence shown here is derived from an EMBL/GenBank/DDBJ whole genome shotgun (WGS) entry which is preliminary data.</text>
</comment>
<protein>
    <submittedName>
        <fullName evidence="8">Proton-coupled amino acid transporter 1</fullName>
    </submittedName>
</protein>
<evidence type="ECO:0000313" key="9">
    <source>
        <dbReference type="Proteomes" id="UP000316759"/>
    </source>
</evidence>
<dbReference type="STRING" id="46835.A0A504Y8I8"/>
<evidence type="ECO:0000256" key="4">
    <source>
        <dbReference type="ARBA" id="ARBA00023136"/>
    </source>
</evidence>
<feature type="transmembrane region" description="Helical" evidence="6">
    <location>
        <begin position="457"/>
        <end position="479"/>
    </location>
</feature>
<dbReference type="Proteomes" id="UP000316759">
    <property type="component" value="Unassembled WGS sequence"/>
</dbReference>
<feature type="transmembrane region" description="Helical" evidence="6">
    <location>
        <begin position="70"/>
        <end position="91"/>
    </location>
</feature>
<dbReference type="PANTHER" id="PTHR22950:SF349">
    <property type="entry name" value="AMINO ACID TRANSPORTER TRANSMEMBRANE DOMAIN-CONTAINING PROTEIN"/>
    <property type="match status" value="1"/>
</dbReference>
<evidence type="ECO:0000256" key="6">
    <source>
        <dbReference type="SAM" id="Phobius"/>
    </source>
</evidence>